<evidence type="ECO:0000313" key="16">
    <source>
        <dbReference type="Proteomes" id="UP001497522"/>
    </source>
</evidence>
<dbReference type="CDD" id="cd00586">
    <property type="entry name" value="4HBT"/>
    <property type="match status" value="1"/>
</dbReference>
<name>A0ABP1AK70_9BRYO</name>
<evidence type="ECO:0000313" key="15">
    <source>
        <dbReference type="EMBL" id="CAK9862944.1"/>
    </source>
</evidence>
<evidence type="ECO:0000256" key="6">
    <source>
        <dbReference type="ARBA" id="ARBA00022801"/>
    </source>
</evidence>
<evidence type="ECO:0000256" key="12">
    <source>
        <dbReference type="SAM" id="MobiDB-lite"/>
    </source>
</evidence>
<evidence type="ECO:0000256" key="2">
    <source>
        <dbReference type="ARBA" id="ARBA00006500"/>
    </source>
</evidence>
<dbReference type="InterPro" id="IPR045023">
    <property type="entry name" value="FATA/B"/>
</dbReference>
<feature type="compositionally biased region" description="Low complexity" evidence="12">
    <location>
        <begin position="534"/>
        <end position="553"/>
    </location>
</feature>
<organism evidence="15 16">
    <name type="scientific">Sphagnum jensenii</name>
    <dbReference type="NCBI Taxonomy" id="128206"/>
    <lineage>
        <taxon>Eukaryota</taxon>
        <taxon>Viridiplantae</taxon>
        <taxon>Streptophyta</taxon>
        <taxon>Embryophyta</taxon>
        <taxon>Bryophyta</taxon>
        <taxon>Sphagnophytina</taxon>
        <taxon>Sphagnopsida</taxon>
        <taxon>Sphagnales</taxon>
        <taxon>Sphagnaceae</taxon>
        <taxon>Sphagnum</taxon>
    </lineage>
</organism>
<feature type="domain" description="Acyl-ACP thioesterase N-terminal hotdog" evidence="13">
    <location>
        <begin position="286"/>
        <end position="419"/>
    </location>
</feature>
<keyword evidence="10 11" id="KW-0275">Fatty acid biosynthesis</keyword>
<dbReference type="PANTHER" id="PTHR31727:SF5">
    <property type="entry name" value="ACYL-[ACYL-CARRIER-PROTEIN] HYDROLASE"/>
    <property type="match status" value="1"/>
</dbReference>
<evidence type="ECO:0000259" key="13">
    <source>
        <dbReference type="Pfam" id="PF01643"/>
    </source>
</evidence>
<evidence type="ECO:0000256" key="5">
    <source>
        <dbReference type="ARBA" id="ARBA00022640"/>
    </source>
</evidence>
<evidence type="ECO:0000256" key="8">
    <source>
        <dbReference type="ARBA" id="ARBA00022946"/>
    </source>
</evidence>
<feature type="region of interest" description="Disordered" evidence="12">
    <location>
        <begin position="524"/>
        <end position="553"/>
    </location>
</feature>
<evidence type="ECO:0000256" key="11">
    <source>
        <dbReference type="RuleBase" id="RU363096"/>
    </source>
</evidence>
<evidence type="ECO:0000256" key="3">
    <source>
        <dbReference type="ARBA" id="ARBA00022516"/>
    </source>
</evidence>
<dbReference type="Pfam" id="PF01643">
    <property type="entry name" value="Acyl-ACP_TE"/>
    <property type="match status" value="1"/>
</dbReference>
<dbReference type="PANTHER" id="PTHR31727">
    <property type="entry name" value="OLEOYL-ACYL CARRIER PROTEIN THIOESTERASE 1, CHLOROPLASTIC"/>
    <property type="match status" value="1"/>
</dbReference>
<reference evidence="15" key="1">
    <citation type="submission" date="2024-03" db="EMBL/GenBank/DDBJ databases">
        <authorList>
            <consortium name="ELIXIR-Norway"/>
            <consortium name="Elixir Norway"/>
        </authorList>
    </citation>
    <scope>NUCLEOTIDE SEQUENCE</scope>
</reference>
<comment type="subcellular location">
    <subcellularLocation>
        <location evidence="1 11">Plastid</location>
        <location evidence="1 11">Chloroplast</location>
    </subcellularLocation>
</comment>
<keyword evidence="6 11" id="KW-0378">Hydrolase</keyword>
<keyword evidence="4 11" id="KW-0150">Chloroplast</keyword>
<evidence type="ECO:0000256" key="7">
    <source>
        <dbReference type="ARBA" id="ARBA00022832"/>
    </source>
</evidence>
<dbReference type="EMBL" id="OZ023714">
    <property type="protein sequence ID" value="CAK9862944.1"/>
    <property type="molecule type" value="Genomic_DNA"/>
</dbReference>
<keyword evidence="5 11" id="KW-0934">Plastid</keyword>
<evidence type="ECO:0000256" key="4">
    <source>
        <dbReference type="ARBA" id="ARBA00022528"/>
    </source>
</evidence>
<keyword evidence="8" id="KW-0809">Transit peptide</keyword>
<protein>
    <recommendedName>
        <fullName evidence="11">Acyl-[acyl-carrier-protein] hydrolase</fullName>
        <ecNumber evidence="11">3.1.2.-</ecNumber>
    </recommendedName>
</protein>
<gene>
    <name evidence="15" type="ORF">CSSPJE1EN2_LOCUS5939</name>
</gene>
<evidence type="ECO:0000256" key="10">
    <source>
        <dbReference type="ARBA" id="ARBA00023160"/>
    </source>
</evidence>
<comment type="similarity">
    <text evidence="2 11">Belongs to the acyl-ACP thioesterase family.</text>
</comment>
<feature type="domain" description="Acyl-ACP thioesterase-like C-terminal" evidence="14">
    <location>
        <begin position="447"/>
        <end position="517"/>
    </location>
</feature>
<dbReference type="Proteomes" id="UP001497522">
    <property type="component" value="Chromosome 13"/>
</dbReference>
<keyword evidence="3 11" id="KW-0444">Lipid biosynthesis</keyword>
<keyword evidence="7 11" id="KW-0276">Fatty acid metabolism</keyword>
<evidence type="ECO:0000256" key="9">
    <source>
        <dbReference type="ARBA" id="ARBA00023098"/>
    </source>
</evidence>
<dbReference type="EC" id="3.1.2.-" evidence="11"/>
<keyword evidence="16" id="KW-1185">Reference proteome</keyword>
<accession>A0ABP1AK70</accession>
<evidence type="ECO:0000259" key="14">
    <source>
        <dbReference type="Pfam" id="PF20791"/>
    </source>
</evidence>
<evidence type="ECO:0000256" key="1">
    <source>
        <dbReference type="ARBA" id="ARBA00004229"/>
    </source>
</evidence>
<dbReference type="SUPFAM" id="SSF54637">
    <property type="entry name" value="Thioesterase/thiol ester dehydrase-isomerase"/>
    <property type="match status" value="2"/>
</dbReference>
<dbReference type="Gene3D" id="3.10.129.10">
    <property type="entry name" value="Hotdog Thioesterase"/>
    <property type="match status" value="1"/>
</dbReference>
<keyword evidence="9 11" id="KW-0443">Lipid metabolism</keyword>
<sequence length="632" mass="70391">MAACRVAAASSSKMQVIIPASCCCCCCNSRSSLRRGGGRGRCGLVFTTNAQYMNLNGILAEEEKLIQSIMNCCCCCCRYSKFSSVAAGISRNLQFLCSCKSVVRRRRLIRHLDFMPRDQKIYRIGNQIDSFAAGTVMKAGLLQDQAFGLGNIARGPELLDRFSQADGGAVRRLPVIKGSAGSINLRPLVAAMATSLRNQKNIDHDLVQTPESVQPEISHGSTTPEQEMMMRATSMQQPHQKVAVNGTAHSTSTSLLIRHPAAGLQQLIDHSASEEGSARLIDDGIMYRQNFVIRSYEVDANRTATLETLTNLFQEAALNHVWLSGIGSDGFGTTIQMKLHDLIWVVNRLHVEVDRYPKWGDVVEIESWVGAAGKNGMRRDWIVRDFNNRQVLARSTSTWVMMNQTTRKLSKMPEQVRAEVSPYYLNSKFAIPQQQLLSIPKLDDSADHIRSGLTPRRSDLDMNQHVNNVKYINWMMESVPASLVETHEVSSITMQYRRECGPSDVLQSLTSPADEHELPEVLRPFEDHPSRTQASDLSNCNSDLNSSSSSNTSATIDNQCSEVIGDDDGSEWQFSSVERTLLTAFSSNPSWLNYEPFHFAHLLRTQRGAAEIVRGKTIWKLKKSSHIQANEL</sequence>
<comment type="function">
    <text evidence="11">Plays an essential role in chain termination during de novo fatty acid synthesis.</text>
</comment>
<dbReference type="Pfam" id="PF20791">
    <property type="entry name" value="Acyl-ACP_TE_C"/>
    <property type="match status" value="1"/>
</dbReference>
<dbReference type="InterPro" id="IPR002864">
    <property type="entry name" value="Acyl-ACP_thioesterase_NHD"/>
</dbReference>
<dbReference type="InterPro" id="IPR049427">
    <property type="entry name" value="Acyl-ACP_TE_C"/>
</dbReference>
<proteinExistence type="inferred from homology"/>
<dbReference type="InterPro" id="IPR029069">
    <property type="entry name" value="HotDog_dom_sf"/>
</dbReference>